<comment type="similarity">
    <text evidence="1 5">Belongs to the HypA/HybF family.</text>
</comment>
<evidence type="ECO:0000256" key="2">
    <source>
        <dbReference type="ARBA" id="ARBA00022596"/>
    </source>
</evidence>
<dbReference type="HAMAP" id="MF_00213">
    <property type="entry name" value="HypA_HybF"/>
    <property type="match status" value="1"/>
</dbReference>
<dbReference type="GO" id="GO:0016151">
    <property type="term" value="F:nickel cation binding"/>
    <property type="evidence" value="ECO:0007669"/>
    <property type="project" value="UniProtKB-UniRule"/>
</dbReference>
<feature type="binding site" evidence="5">
    <location>
        <position position="73"/>
    </location>
    <ligand>
        <name>Zn(2+)</name>
        <dbReference type="ChEBI" id="CHEBI:29105"/>
    </ligand>
</feature>
<dbReference type="PROSITE" id="PS01249">
    <property type="entry name" value="HYPA"/>
    <property type="match status" value="1"/>
</dbReference>
<keyword evidence="6" id="KW-0614">Plasmid</keyword>
<dbReference type="Gene3D" id="3.30.2320.80">
    <property type="match status" value="1"/>
</dbReference>
<dbReference type="GO" id="GO:0008270">
    <property type="term" value="F:zinc ion binding"/>
    <property type="evidence" value="ECO:0007669"/>
    <property type="project" value="UniProtKB-UniRule"/>
</dbReference>
<dbReference type="RefSeq" id="WP_035483913.1">
    <property type="nucleotide sequence ID" value="NZ_CP022992.1"/>
</dbReference>
<dbReference type="OrthoDB" id="288014at2"/>
<protein>
    <recommendedName>
        <fullName evidence="5">Hydrogenase maturation factor HypA</fullName>
    </recommendedName>
</protein>
<keyword evidence="7" id="KW-1185">Reference proteome</keyword>
<comment type="function">
    <text evidence="5">Involved in the maturation of [NiFe] hydrogenases. Required for nickel insertion into the metal center of the hydrogenase.</text>
</comment>
<evidence type="ECO:0000256" key="3">
    <source>
        <dbReference type="ARBA" id="ARBA00022723"/>
    </source>
</evidence>
<geneLocation type="plasmid" evidence="6 7">
    <name>pBN2</name>
</geneLocation>
<dbReference type="GO" id="GO:0051604">
    <property type="term" value="P:protein maturation"/>
    <property type="evidence" value="ECO:0007669"/>
    <property type="project" value="InterPro"/>
</dbReference>
<dbReference type="AlphaFoldDB" id="A0A248VYE4"/>
<name>A0A248VYE4_9BURK</name>
<dbReference type="Proteomes" id="UP000215158">
    <property type="component" value="Plasmid pBN2"/>
</dbReference>
<feature type="binding site" evidence="5">
    <location>
        <position position="89"/>
    </location>
    <ligand>
        <name>Zn(2+)</name>
        <dbReference type="ChEBI" id="CHEBI:29105"/>
    </ligand>
</feature>
<feature type="binding site" evidence="5">
    <location>
        <position position="92"/>
    </location>
    <ligand>
        <name>Zn(2+)</name>
        <dbReference type="ChEBI" id="CHEBI:29105"/>
    </ligand>
</feature>
<proteinExistence type="inferred from homology"/>
<dbReference type="PIRSF" id="PIRSF004761">
    <property type="entry name" value="Hydrgn_mat_HypA"/>
    <property type="match status" value="1"/>
</dbReference>
<keyword evidence="3 5" id="KW-0479">Metal-binding</keyword>
<dbReference type="EMBL" id="CP022992">
    <property type="protein sequence ID" value="ASW04028.1"/>
    <property type="molecule type" value="Genomic_DNA"/>
</dbReference>
<dbReference type="InterPro" id="IPR000688">
    <property type="entry name" value="HypA/HybF"/>
</dbReference>
<evidence type="ECO:0000256" key="5">
    <source>
        <dbReference type="HAMAP-Rule" id="MF_00213"/>
    </source>
</evidence>
<evidence type="ECO:0000313" key="6">
    <source>
        <dbReference type="EMBL" id="ASW04028.1"/>
    </source>
</evidence>
<dbReference type="InterPro" id="IPR020538">
    <property type="entry name" value="Hydgase_Ni_incorp_HypA/HybF_CS"/>
</dbReference>
<dbReference type="PANTHER" id="PTHR34535:SF3">
    <property type="entry name" value="HYDROGENASE MATURATION FACTOR HYPA"/>
    <property type="match status" value="1"/>
</dbReference>
<dbReference type="PANTHER" id="PTHR34535">
    <property type="entry name" value="HYDROGENASE MATURATION FACTOR HYPA"/>
    <property type="match status" value="1"/>
</dbReference>
<accession>A0A248VYE4</accession>
<evidence type="ECO:0000313" key="7">
    <source>
        <dbReference type="Proteomes" id="UP000215158"/>
    </source>
</evidence>
<keyword evidence="2 5" id="KW-0533">Nickel</keyword>
<evidence type="ECO:0000256" key="1">
    <source>
        <dbReference type="ARBA" id="ARBA00010748"/>
    </source>
</evidence>
<keyword evidence="4 5" id="KW-0862">Zinc</keyword>
<sequence length="114" mass="12656">MHEVGLAGGILRVVEQTAERERFRLVVQLRLEAGRFCAVDVRALRFALEAIAPGTLLEGAEILIDEAPGRAWCWTCEIEVALMQRGDSCPNCGGYRLQARAGTELRVIDMRVED</sequence>
<gene>
    <name evidence="5" type="primary">hypA</name>
    <name evidence="6" type="ORF">CJU94_38520</name>
</gene>
<evidence type="ECO:0000256" key="4">
    <source>
        <dbReference type="ARBA" id="ARBA00022833"/>
    </source>
</evidence>
<reference evidence="6 7" key="1">
    <citation type="submission" date="2017-08" db="EMBL/GenBank/DDBJ databases">
        <title>Identification and genetic characteristics of simultaneous BTEX- and naphthalene-degrading Paraburkholderia sp. BN5 isolated from petroleum-contaminated soil.</title>
        <authorList>
            <person name="Lee Y."/>
            <person name="Jeon C.O."/>
        </authorList>
    </citation>
    <scope>NUCLEOTIDE SEQUENCE [LARGE SCALE GENOMIC DNA]</scope>
    <source>
        <strain evidence="6 7">BN5</strain>
        <plasmid evidence="6 7">pBN2</plasmid>
    </source>
</reference>
<feature type="binding site" evidence="5">
    <location>
        <position position="2"/>
    </location>
    <ligand>
        <name>Ni(2+)</name>
        <dbReference type="ChEBI" id="CHEBI:49786"/>
    </ligand>
</feature>
<dbReference type="KEGG" id="parb:CJU94_38520"/>
<organism evidence="6 7">
    <name type="scientific">Paraburkholderia aromaticivorans</name>
    <dbReference type="NCBI Taxonomy" id="2026199"/>
    <lineage>
        <taxon>Bacteria</taxon>
        <taxon>Pseudomonadati</taxon>
        <taxon>Pseudomonadota</taxon>
        <taxon>Betaproteobacteria</taxon>
        <taxon>Burkholderiales</taxon>
        <taxon>Burkholderiaceae</taxon>
        <taxon>Paraburkholderia</taxon>
    </lineage>
</organism>
<feature type="binding site" evidence="5">
    <location>
        <position position="76"/>
    </location>
    <ligand>
        <name>Zn(2+)</name>
        <dbReference type="ChEBI" id="CHEBI:29105"/>
    </ligand>
</feature>
<dbReference type="Pfam" id="PF01155">
    <property type="entry name" value="HypA"/>
    <property type="match status" value="1"/>
</dbReference>